<evidence type="ECO:0000313" key="4">
    <source>
        <dbReference type="Proteomes" id="UP000054937"/>
    </source>
</evidence>
<evidence type="ECO:0008006" key="5">
    <source>
        <dbReference type="Google" id="ProtNLM"/>
    </source>
</evidence>
<feature type="transmembrane region" description="Helical" evidence="2">
    <location>
        <begin position="128"/>
        <end position="154"/>
    </location>
</feature>
<feature type="transmembrane region" description="Helical" evidence="2">
    <location>
        <begin position="521"/>
        <end position="541"/>
    </location>
</feature>
<dbReference type="GO" id="GO:0016020">
    <property type="term" value="C:membrane"/>
    <property type="evidence" value="ECO:0007669"/>
    <property type="project" value="InterPro"/>
</dbReference>
<evidence type="ECO:0000256" key="1">
    <source>
        <dbReference type="ARBA" id="ARBA00010199"/>
    </source>
</evidence>
<keyword evidence="2" id="KW-1133">Transmembrane helix</keyword>
<accession>A0A0V0R578</accession>
<gene>
    <name evidence="3" type="ORF">PPERSA_04703</name>
</gene>
<dbReference type="OrthoDB" id="422231at2759"/>
<feature type="transmembrane region" description="Helical" evidence="2">
    <location>
        <begin position="561"/>
        <end position="580"/>
    </location>
</feature>
<feature type="transmembrane region" description="Helical" evidence="2">
    <location>
        <begin position="677"/>
        <end position="693"/>
    </location>
</feature>
<feature type="transmembrane region" description="Helical" evidence="2">
    <location>
        <begin position="898"/>
        <end position="916"/>
    </location>
</feature>
<dbReference type="PANTHER" id="PTHR11206">
    <property type="entry name" value="MULTIDRUG RESISTANCE PROTEIN"/>
    <property type="match status" value="1"/>
</dbReference>
<feature type="transmembrane region" description="Helical" evidence="2">
    <location>
        <begin position="175"/>
        <end position="198"/>
    </location>
</feature>
<feature type="transmembrane region" description="Helical" evidence="2">
    <location>
        <begin position="609"/>
        <end position="632"/>
    </location>
</feature>
<feature type="transmembrane region" description="Helical" evidence="2">
    <location>
        <begin position="872"/>
        <end position="891"/>
    </location>
</feature>
<protein>
    <recommendedName>
        <fullName evidence="5">Multi antimicrobial extrusion protein</fullName>
    </recommendedName>
</protein>
<feature type="transmembrane region" description="Helical" evidence="2">
    <location>
        <begin position="394"/>
        <end position="411"/>
    </location>
</feature>
<evidence type="ECO:0000313" key="3">
    <source>
        <dbReference type="EMBL" id="KRX09397.1"/>
    </source>
</evidence>
<dbReference type="GO" id="GO:0015297">
    <property type="term" value="F:antiporter activity"/>
    <property type="evidence" value="ECO:0007669"/>
    <property type="project" value="InterPro"/>
</dbReference>
<feature type="transmembrane region" description="Helical" evidence="2">
    <location>
        <begin position="743"/>
        <end position="763"/>
    </location>
</feature>
<keyword evidence="4" id="KW-1185">Reference proteome</keyword>
<evidence type="ECO:0000256" key="2">
    <source>
        <dbReference type="SAM" id="Phobius"/>
    </source>
</evidence>
<feature type="transmembrane region" description="Helical" evidence="2">
    <location>
        <begin position="699"/>
        <end position="722"/>
    </location>
</feature>
<feature type="transmembrane region" description="Helical" evidence="2">
    <location>
        <begin position="644"/>
        <end position="665"/>
    </location>
</feature>
<reference evidence="3 4" key="1">
    <citation type="journal article" date="2015" name="Sci. Rep.">
        <title>Genome of the facultative scuticociliatosis pathogen Pseudocohnilembus persalinus provides insight into its virulence through horizontal gene transfer.</title>
        <authorList>
            <person name="Xiong J."/>
            <person name="Wang G."/>
            <person name="Cheng J."/>
            <person name="Tian M."/>
            <person name="Pan X."/>
            <person name="Warren A."/>
            <person name="Jiang C."/>
            <person name="Yuan D."/>
            <person name="Miao W."/>
        </authorList>
    </citation>
    <scope>NUCLEOTIDE SEQUENCE [LARGE SCALE GENOMIC DNA]</scope>
    <source>
        <strain evidence="3">36N120E</strain>
    </source>
</reference>
<comment type="similarity">
    <text evidence="1">Belongs to the multi antimicrobial extrusion (MATE) (TC 2.A.66.1) family.</text>
</comment>
<dbReference type="EMBL" id="LDAU01000051">
    <property type="protein sequence ID" value="KRX09397.1"/>
    <property type="molecule type" value="Genomic_DNA"/>
</dbReference>
<feature type="transmembrane region" description="Helical" evidence="2">
    <location>
        <begin position="239"/>
        <end position="258"/>
    </location>
</feature>
<dbReference type="Proteomes" id="UP000054937">
    <property type="component" value="Unassembled WGS sequence"/>
</dbReference>
<keyword evidence="2" id="KW-0812">Transmembrane</keyword>
<feature type="transmembrane region" description="Helical" evidence="2">
    <location>
        <begin position="928"/>
        <end position="948"/>
    </location>
</feature>
<dbReference type="OMA" id="SCKETWK"/>
<feature type="transmembrane region" description="Helical" evidence="2">
    <location>
        <begin position="349"/>
        <end position="374"/>
    </location>
</feature>
<feature type="transmembrane region" description="Helical" evidence="2">
    <location>
        <begin position="783"/>
        <end position="805"/>
    </location>
</feature>
<dbReference type="Pfam" id="PF01554">
    <property type="entry name" value="MatE"/>
    <property type="match status" value="4"/>
</dbReference>
<dbReference type="GO" id="GO:0042910">
    <property type="term" value="F:xenobiotic transmembrane transporter activity"/>
    <property type="evidence" value="ECO:0007669"/>
    <property type="project" value="InterPro"/>
</dbReference>
<feature type="transmembrane region" description="Helical" evidence="2">
    <location>
        <begin position="278"/>
        <end position="297"/>
    </location>
</feature>
<name>A0A0V0R578_PSEPJ</name>
<dbReference type="AlphaFoldDB" id="A0A0V0R578"/>
<comment type="caution">
    <text evidence="3">The sequence shown here is derived from an EMBL/GenBank/DDBJ whole genome shotgun (WGS) entry which is preliminary data.</text>
</comment>
<organism evidence="3 4">
    <name type="scientific">Pseudocohnilembus persalinus</name>
    <name type="common">Ciliate</name>
    <dbReference type="NCBI Taxonomy" id="266149"/>
    <lineage>
        <taxon>Eukaryota</taxon>
        <taxon>Sar</taxon>
        <taxon>Alveolata</taxon>
        <taxon>Ciliophora</taxon>
        <taxon>Intramacronucleata</taxon>
        <taxon>Oligohymenophorea</taxon>
        <taxon>Scuticociliatia</taxon>
        <taxon>Philasterida</taxon>
        <taxon>Pseudocohnilembidae</taxon>
        <taxon>Pseudocohnilembus</taxon>
    </lineage>
</organism>
<dbReference type="InterPro" id="IPR002528">
    <property type="entry name" value="MATE_fam"/>
</dbReference>
<proteinExistence type="inferred from homology"/>
<feature type="transmembrane region" description="Helical" evidence="2">
    <location>
        <begin position="826"/>
        <end position="845"/>
    </location>
</feature>
<dbReference type="InParanoid" id="A0A0V0R578"/>
<feature type="transmembrane region" description="Helical" evidence="2">
    <location>
        <begin position="87"/>
        <end position="108"/>
    </location>
</feature>
<feature type="transmembrane region" description="Helical" evidence="2">
    <location>
        <begin position="309"/>
        <end position="329"/>
    </location>
</feature>
<sequence>MPQSNNLVQKSPLNLRKIQNDIDEFKIEISEKKTQSASELNQISNYYYQPKFFAKNSENQEFDQQVEEQYKREVNIFEQHDKGQFELILRTILISLPNVFSFASLWILNFSNLKVAEIFKNEDYISAYAMSFMWGNALGYALITCLNNGLQVMAAQAIGSKQFNLVSVYYQRSQILNFIALIFLTGLLIKTDFIFSFFCTPEVSKYSQEFIDGYIPSLYFYVIFDSTRSIFNSYKIYSVPNYLLLFTYSIHFIWIYLFMKYMDFGMLGLGIGRSVTEFLNMACLLLVLNFFGFFKNIDFMWTKQAFQNLWGYLKFSIPMGSILYLDWIASDLQTIFVAALKDKSQLAGHSAFVSIFLLYVVCSLGLSITIVSFIGQAIGKKDVAQCRKIMQTGILTSFFISGMISFISYLLEDFSADLFTNTPGARQNFLKCYKIFNYITIHGTSLQQIMGALLRSSANQNKAFFVPFTGYFILGSYSINQEQGQNQIEEKTLEEVRQDSLEQKLEADNFFERKDLNQIQMVFKIIWVSFPNVFNFASLWILNFSNVYVTESFKEENYVNAYALSFMWGNALGFAVINCFNNGLSAMSAQAIGSNQYDLVSSYYQRSQALNYLILIFSSVLMLNTNYVFQLFTDKEVADLSQEFMWGYVPSLFFYVIFDSTRNIFNAHKSYTIPNSQLLFTYSLHYLWVWLFMKKFDLQMFGLGLSRTITEAINAILIISILKIGELFKEIKLLWSKQAFKNWWGYIKFSIPMGSVLYLDWVASDLQTIFVSSMNEKEQFAGHSAFVSIFLLYVVMPLGLSITIITFMGQAIGKKDINQCKKITSVGILASLLITILISIISFFLKDIQANFFTSTEAQNKYFQVCYEINNYFILHFQGLAMISGSILRVSGQQNIGFYVPLISYFIIGIPLQYVLVFTLELKLYGAWISYGISVFITAVFFTVKVIYIDWNKALNKVDQIIQKQVKMLQQTENKNNMSLYKRLECENNYENDDLEAKL</sequence>
<keyword evidence="2" id="KW-0472">Membrane</keyword>